<dbReference type="Gene3D" id="3.40.50.12580">
    <property type="match status" value="1"/>
</dbReference>
<dbReference type="GO" id="GO:0047355">
    <property type="term" value="F:CDP-glycerol glycerophosphotransferase activity"/>
    <property type="evidence" value="ECO:0007669"/>
    <property type="project" value="InterPro"/>
</dbReference>
<accession>A0A6J6T6R0</accession>
<dbReference type="AlphaFoldDB" id="A0A6J6T6R0"/>
<protein>
    <submittedName>
        <fullName evidence="1">Unannotated protein</fullName>
    </submittedName>
</protein>
<evidence type="ECO:0000313" key="1">
    <source>
        <dbReference type="EMBL" id="CAB4742942.1"/>
    </source>
</evidence>
<dbReference type="EMBL" id="CAEZYW010000120">
    <property type="protein sequence ID" value="CAB4742942.1"/>
    <property type="molecule type" value="Genomic_DNA"/>
</dbReference>
<name>A0A6J6T6R0_9ZZZZ</name>
<sequence>MTASSKTKAFSKRVARSLARRMREFAEVEPEGFDLDDIPSSQIALYFADGVPKLYQLTQWLPVFEASQDLTTIVVVRQIDTFNALRGATSLRVLLVPRYEDLMALYDRADFHAVVYVNNGWTNFQSLSFQQAVHIHVNHGESDKICMVSNQAKAYDKVFVAGEAAVKRHAAAIAWFDPSHLVRVGRPQLDLPITSTLGSHDGPTITYAPTWEGEDDANNYTSVDCYGPRIIEAALAQPGARVVYKPHPRVLTSDAPGVRAGHQQIMASLSRAAQAEPDRGHTALLNADILGVLQSTDLLIADVSSVTLDHLYLRPDSPIMLCDRRSRRDQLLADAPLAAVVPVIDHDSIGALTGNIASLLASDPDRASRAALRDHYFDTLEPGRSTERFWSELRLAITAHDSALGELSRLRIVTTGDPT</sequence>
<reference evidence="1" key="1">
    <citation type="submission" date="2020-05" db="EMBL/GenBank/DDBJ databases">
        <authorList>
            <person name="Chiriac C."/>
            <person name="Salcher M."/>
            <person name="Ghai R."/>
            <person name="Kavagutti S V."/>
        </authorList>
    </citation>
    <scope>NUCLEOTIDE SEQUENCE</scope>
</reference>
<dbReference type="GO" id="GO:0016020">
    <property type="term" value="C:membrane"/>
    <property type="evidence" value="ECO:0007669"/>
    <property type="project" value="InterPro"/>
</dbReference>
<proteinExistence type="predicted"/>
<dbReference type="InterPro" id="IPR007554">
    <property type="entry name" value="Glycerophosphate_synth"/>
</dbReference>
<organism evidence="1">
    <name type="scientific">freshwater metagenome</name>
    <dbReference type="NCBI Taxonomy" id="449393"/>
    <lineage>
        <taxon>unclassified sequences</taxon>
        <taxon>metagenomes</taxon>
        <taxon>ecological metagenomes</taxon>
    </lineage>
</organism>
<gene>
    <name evidence="1" type="ORF">UFOPK2786_00875</name>
</gene>
<dbReference type="Pfam" id="PF04464">
    <property type="entry name" value="Glyphos_transf"/>
    <property type="match status" value="1"/>
</dbReference>
<dbReference type="InterPro" id="IPR043148">
    <property type="entry name" value="TagF_C"/>
</dbReference>